<comment type="caution">
    <text evidence="3">The sequence shown here is derived from an EMBL/GenBank/DDBJ whole genome shotgun (WGS) entry which is preliminary data.</text>
</comment>
<dbReference type="OrthoDB" id="449062at2759"/>
<protein>
    <submittedName>
        <fullName evidence="3">Armadillo repeat-containing 6</fullName>
    </submittedName>
</protein>
<evidence type="ECO:0000313" key="4">
    <source>
        <dbReference type="Proteomes" id="UP000239899"/>
    </source>
</evidence>
<feature type="repeat" description="ARM" evidence="2">
    <location>
        <begin position="348"/>
        <end position="378"/>
    </location>
</feature>
<sequence length="491" mass="50743">MFSAQQLKKFAAKRVTQETFDAAVRENIDDFDMEPEEALKSAVEEFTAQGVDLSNIIKTLAGGDISNHPAAQAAQRAEGAARGADPQGAAAAADDVAAALVAAEGKEATVEVAAVLHKASAAPALVRCVPLCAAAPAQELRILSAVAVLLGGSRELQNDFLQAHGVAALQQVLTEQGTDASLTAAALQAAAAAAAKNEEGKAALMAAGIGSSSLEAMQRHADQAEVLQAACDVLCALTNPDDDTQPASRAFPNARALAKEGAAKQLVAALRGHDAHPQPVVTALSTTLKQVAANDEICQEVAAAGGMQLALHILEAGITNASIARPLCALLRQLVSSDGNKELFVECGGLEVLATLLGSQGNSPAVLEQALGLLTNVTLRYPEAAARASACGCLDATLEVMQVLLASKGTPSGNGKENRATAVQRQACMAIRNAAVRSPEVRAALLDKGAEALLRQWSGAAAQDSMKEATFNWRMLKNFQPFDAEKPELLF</sequence>
<evidence type="ECO:0000256" key="2">
    <source>
        <dbReference type="PROSITE-ProRule" id="PRU00259"/>
    </source>
</evidence>
<keyword evidence="1" id="KW-0677">Repeat</keyword>
<evidence type="ECO:0000313" key="3">
    <source>
        <dbReference type="EMBL" id="PRW20654.1"/>
    </source>
</evidence>
<keyword evidence="4" id="KW-1185">Reference proteome</keyword>
<dbReference type="PANTHER" id="PTHR22895:SF0">
    <property type="entry name" value="ARMADILLO REPEAT-CONTAINING PROTEIN 6"/>
    <property type="match status" value="1"/>
</dbReference>
<reference evidence="3 4" key="1">
    <citation type="journal article" date="2018" name="Plant J.">
        <title>Genome sequences of Chlorella sorokiniana UTEX 1602 and Micractinium conductrix SAG 241.80: implications to maltose excretion by a green alga.</title>
        <authorList>
            <person name="Arriola M.B."/>
            <person name="Velmurugan N."/>
            <person name="Zhang Y."/>
            <person name="Plunkett M.H."/>
            <person name="Hondzo H."/>
            <person name="Barney B.M."/>
        </authorList>
    </citation>
    <scope>NUCLEOTIDE SEQUENCE [LARGE SCALE GENOMIC DNA]</scope>
    <source>
        <strain evidence="4">UTEX 1602</strain>
    </source>
</reference>
<dbReference type="PROSITE" id="PS50176">
    <property type="entry name" value="ARM_REPEAT"/>
    <property type="match status" value="1"/>
</dbReference>
<dbReference type="InterPro" id="IPR011989">
    <property type="entry name" value="ARM-like"/>
</dbReference>
<dbReference type="Gene3D" id="1.25.10.10">
    <property type="entry name" value="Leucine-rich Repeat Variant"/>
    <property type="match status" value="1"/>
</dbReference>
<dbReference type="Pfam" id="PF00514">
    <property type="entry name" value="Arm"/>
    <property type="match status" value="1"/>
</dbReference>
<dbReference type="EMBL" id="LHPG02000022">
    <property type="protein sequence ID" value="PRW20654.1"/>
    <property type="molecule type" value="Genomic_DNA"/>
</dbReference>
<dbReference type="AlphaFoldDB" id="A0A2P6TDC9"/>
<evidence type="ECO:0000256" key="1">
    <source>
        <dbReference type="ARBA" id="ARBA00022737"/>
    </source>
</evidence>
<name>A0A2P6TDC9_CHLSO</name>
<dbReference type="InterPro" id="IPR000225">
    <property type="entry name" value="Armadillo"/>
</dbReference>
<dbReference type="PANTHER" id="PTHR22895">
    <property type="entry name" value="ARMADILLO REPEAT-CONTAINING PROTEIN 6"/>
    <property type="match status" value="1"/>
</dbReference>
<dbReference type="SUPFAM" id="SSF48371">
    <property type="entry name" value="ARM repeat"/>
    <property type="match status" value="1"/>
</dbReference>
<dbReference type="Proteomes" id="UP000239899">
    <property type="component" value="Unassembled WGS sequence"/>
</dbReference>
<gene>
    <name evidence="3" type="ORF">C2E21_8773</name>
</gene>
<organism evidence="3 4">
    <name type="scientific">Chlorella sorokiniana</name>
    <name type="common">Freshwater green alga</name>
    <dbReference type="NCBI Taxonomy" id="3076"/>
    <lineage>
        <taxon>Eukaryota</taxon>
        <taxon>Viridiplantae</taxon>
        <taxon>Chlorophyta</taxon>
        <taxon>core chlorophytes</taxon>
        <taxon>Trebouxiophyceae</taxon>
        <taxon>Chlorellales</taxon>
        <taxon>Chlorellaceae</taxon>
        <taxon>Chlorella clade</taxon>
        <taxon>Chlorella</taxon>
    </lineage>
</organism>
<dbReference type="SMART" id="SM00185">
    <property type="entry name" value="ARM"/>
    <property type="match status" value="5"/>
</dbReference>
<proteinExistence type="predicted"/>
<dbReference type="InterPro" id="IPR016024">
    <property type="entry name" value="ARM-type_fold"/>
</dbReference>
<accession>A0A2P6TDC9</accession>